<dbReference type="Proteomes" id="UP000585614">
    <property type="component" value="Unassembled WGS sequence"/>
</dbReference>
<gene>
    <name evidence="2" type="ORF">mRhiFer1_006966</name>
</gene>
<comment type="caution">
    <text evidence="2">The sequence shown here is derived from an EMBL/GenBank/DDBJ whole genome shotgun (WGS) entry which is preliminary data.</text>
</comment>
<dbReference type="EMBL" id="JACAGC010000008">
    <property type="protein sequence ID" value="KAF6351448.1"/>
    <property type="molecule type" value="Genomic_DNA"/>
</dbReference>
<dbReference type="AlphaFoldDB" id="A0A7J7XPH1"/>
<accession>A0A7J7XPH1</accession>
<evidence type="ECO:0000313" key="2">
    <source>
        <dbReference type="EMBL" id="KAF6351448.1"/>
    </source>
</evidence>
<evidence type="ECO:0000256" key="1">
    <source>
        <dbReference type="SAM" id="MobiDB-lite"/>
    </source>
</evidence>
<organism evidence="2 3">
    <name type="scientific">Rhinolophus ferrumequinum</name>
    <name type="common">Greater horseshoe bat</name>
    <dbReference type="NCBI Taxonomy" id="59479"/>
    <lineage>
        <taxon>Eukaryota</taxon>
        <taxon>Metazoa</taxon>
        <taxon>Chordata</taxon>
        <taxon>Craniata</taxon>
        <taxon>Vertebrata</taxon>
        <taxon>Euteleostomi</taxon>
        <taxon>Mammalia</taxon>
        <taxon>Eutheria</taxon>
        <taxon>Laurasiatheria</taxon>
        <taxon>Chiroptera</taxon>
        <taxon>Yinpterochiroptera</taxon>
        <taxon>Rhinolophoidea</taxon>
        <taxon>Rhinolophidae</taxon>
        <taxon>Rhinolophinae</taxon>
        <taxon>Rhinolophus</taxon>
    </lineage>
</organism>
<protein>
    <submittedName>
        <fullName evidence="2">Interferon regulatory factor 9</fullName>
    </submittedName>
</protein>
<reference evidence="2 3" key="1">
    <citation type="journal article" date="2020" name="Nature">
        <title>Six reference-quality genomes reveal evolution of bat adaptations.</title>
        <authorList>
            <person name="Jebb D."/>
            <person name="Huang Z."/>
            <person name="Pippel M."/>
            <person name="Hughes G.M."/>
            <person name="Lavrichenko K."/>
            <person name="Devanna P."/>
            <person name="Winkler S."/>
            <person name="Jermiin L.S."/>
            <person name="Skirmuntt E.C."/>
            <person name="Katzourakis A."/>
            <person name="Burkitt-Gray L."/>
            <person name="Ray D.A."/>
            <person name="Sullivan K.A.M."/>
            <person name="Roscito J.G."/>
            <person name="Kirilenko B.M."/>
            <person name="Davalos L.M."/>
            <person name="Corthals A.P."/>
            <person name="Power M.L."/>
            <person name="Jones G."/>
            <person name="Ransome R.D."/>
            <person name="Dechmann D.K.N."/>
            <person name="Locatelli A.G."/>
            <person name="Puechmaille S.J."/>
            <person name="Fedrigo O."/>
            <person name="Jarvis E.D."/>
            <person name="Hiller M."/>
            <person name="Vernes S.C."/>
            <person name="Myers E.W."/>
            <person name="Teeling E.C."/>
        </authorList>
    </citation>
    <scope>NUCLEOTIDE SEQUENCE [LARGE SCALE GENOMIC DNA]</scope>
    <source>
        <strain evidence="2">MRhiFer1</strain>
        <tissue evidence="2">Lung</tissue>
    </source>
</reference>
<sequence length="365" mass="39500">MGLSPIRCIGCCHQEPSLLQQEPRNHHQRDITALCPPTGRRMRVSRRTVYSAPPCCRTPSKPRRWGPMGEQAIQTWRAVAAAAAAAAALSLRKVLTQLRPLSKKIRPPWSGCPLQTQTTRCCSLSSTVDTWWVRPRCRAWTAALWRSPRAPSVAWSRWCFPSPARKSPPSACSASSREVSWWPATPEASLCSACAPSPSPGAHPTPRLVQARICCPAMSVWSFSEPPTSAEQTHHHSPSTAPYTCCAHTLRGPTLSPGSCVAALLPPSRLRKMRLRLGQVLPGPGPPTQVSGDTEFLGGEAWPQPHPTESYHSADGAGLCPTLTGGDSRGPGSHSVPVAKPRGPTFLLSALFLQFSLKETCFPHC</sequence>
<name>A0A7J7XPH1_RHIFE</name>
<feature type="region of interest" description="Disordered" evidence="1">
    <location>
        <begin position="296"/>
        <end position="338"/>
    </location>
</feature>
<proteinExistence type="predicted"/>
<evidence type="ECO:0000313" key="3">
    <source>
        <dbReference type="Proteomes" id="UP000585614"/>
    </source>
</evidence>